<proteinExistence type="predicted"/>
<dbReference type="InterPro" id="IPR005337">
    <property type="entry name" value="RapZ-like"/>
</dbReference>
<name>A0A6J6R316_9ZZZZ</name>
<dbReference type="PANTHER" id="PTHR30448:SF0">
    <property type="entry name" value="RNASE ADAPTER PROTEIN RAPZ"/>
    <property type="match status" value="1"/>
</dbReference>
<dbReference type="GO" id="GO:0005524">
    <property type="term" value="F:ATP binding"/>
    <property type="evidence" value="ECO:0007669"/>
    <property type="project" value="InterPro"/>
</dbReference>
<dbReference type="InterPro" id="IPR053931">
    <property type="entry name" value="RapZ_C"/>
</dbReference>
<sequence>MDSFELTEQFMDRMTALLDFLLPAFVNEGRSVLTVAFGCTGGRHRSVAIAERTAAWLREQGMTPQVRHRDVAK</sequence>
<evidence type="ECO:0000313" key="2">
    <source>
        <dbReference type="EMBL" id="CAB4713724.1"/>
    </source>
</evidence>
<gene>
    <name evidence="2" type="ORF">UFOPK2582_01562</name>
</gene>
<evidence type="ECO:0000259" key="1">
    <source>
        <dbReference type="Pfam" id="PF22740"/>
    </source>
</evidence>
<dbReference type="Pfam" id="PF22740">
    <property type="entry name" value="PapZ_C"/>
    <property type="match status" value="1"/>
</dbReference>
<feature type="domain" description="RapZ C-terminal" evidence="1">
    <location>
        <begin position="4"/>
        <end position="71"/>
    </location>
</feature>
<reference evidence="2" key="1">
    <citation type="submission" date="2020-05" db="EMBL/GenBank/DDBJ databases">
        <authorList>
            <person name="Chiriac C."/>
            <person name="Salcher M."/>
            <person name="Ghai R."/>
            <person name="Kavagutti S V."/>
        </authorList>
    </citation>
    <scope>NUCLEOTIDE SEQUENCE</scope>
</reference>
<dbReference type="PANTHER" id="PTHR30448">
    <property type="entry name" value="RNASE ADAPTER PROTEIN RAPZ"/>
    <property type="match status" value="1"/>
</dbReference>
<organism evidence="2">
    <name type="scientific">freshwater metagenome</name>
    <dbReference type="NCBI Taxonomy" id="449393"/>
    <lineage>
        <taxon>unclassified sequences</taxon>
        <taxon>metagenomes</taxon>
        <taxon>ecological metagenomes</taxon>
    </lineage>
</organism>
<dbReference type="AlphaFoldDB" id="A0A6J6R316"/>
<accession>A0A6J6R316</accession>
<protein>
    <submittedName>
        <fullName evidence="2">Unannotated protein</fullName>
    </submittedName>
</protein>
<dbReference type="EMBL" id="CAEZXS010000243">
    <property type="protein sequence ID" value="CAB4713724.1"/>
    <property type="molecule type" value="Genomic_DNA"/>
</dbReference>